<dbReference type="PANTHER" id="PTHR35526:SF3">
    <property type="entry name" value="ANTI-SIGMA-F FACTOR RSBW"/>
    <property type="match status" value="1"/>
</dbReference>
<evidence type="ECO:0000259" key="2">
    <source>
        <dbReference type="Pfam" id="PF13581"/>
    </source>
</evidence>
<dbReference type="CDD" id="cd16936">
    <property type="entry name" value="HATPase_RsbW-like"/>
    <property type="match status" value="1"/>
</dbReference>
<dbReference type="Proteomes" id="UP000199406">
    <property type="component" value="Unassembled WGS sequence"/>
</dbReference>
<reference evidence="4" key="1">
    <citation type="submission" date="2016-10" db="EMBL/GenBank/DDBJ databases">
        <authorList>
            <person name="Varghese N."/>
            <person name="Submissions S."/>
        </authorList>
    </citation>
    <scope>NUCLEOTIDE SEQUENCE [LARGE SCALE GENOMIC DNA]</scope>
    <source>
        <strain evidence="4">DSM 44268</strain>
    </source>
</reference>
<dbReference type="InterPro" id="IPR036890">
    <property type="entry name" value="HATPase_C_sf"/>
</dbReference>
<sequence length="163" mass="17426">MSGSARTPADYAAAYASWRSDSPVPAATTTRLSLQLESLRGLSAVRRQVEQFLLSSLGIGREDDVPAQIEDVVSQAVLVIDELTSNALRHGSPPSSLHIGDDEGRWIVIVTDGAPGRAPTPARERPAGQGGYGLYVIADLTAEHGVHYEPERKLVWACLLKPG</sequence>
<proteinExistence type="predicted"/>
<dbReference type="Pfam" id="PF13581">
    <property type="entry name" value="HATPase_c_2"/>
    <property type="match status" value="1"/>
</dbReference>
<dbReference type="RefSeq" id="WP_091763655.1">
    <property type="nucleotide sequence ID" value="NZ_FNBT01000001.1"/>
</dbReference>
<dbReference type="STRING" id="1550231.SAMN05660662_0656"/>
<feature type="domain" description="Histidine kinase/HSP90-like ATPase" evidence="2">
    <location>
        <begin position="70"/>
        <end position="157"/>
    </location>
</feature>
<dbReference type="InterPro" id="IPR050267">
    <property type="entry name" value="Anti-sigma-factor_SerPK"/>
</dbReference>
<dbReference type="OrthoDB" id="3867457at2"/>
<dbReference type="Gene3D" id="3.30.565.10">
    <property type="entry name" value="Histidine kinase-like ATPase, C-terminal domain"/>
    <property type="match status" value="1"/>
</dbReference>
<dbReference type="InterPro" id="IPR003594">
    <property type="entry name" value="HATPase_dom"/>
</dbReference>
<dbReference type="SUPFAM" id="SSF55874">
    <property type="entry name" value="ATPase domain of HSP90 chaperone/DNA topoisomerase II/histidine kinase"/>
    <property type="match status" value="1"/>
</dbReference>
<evidence type="ECO:0000313" key="4">
    <source>
        <dbReference type="Proteomes" id="UP000199406"/>
    </source>
</evidence>
<keyword evidence="3" id="KW-0808">Transferase</keyword>
<name>A0A1G7HJN0_9ACTN</name>
<dbReference type="PANTHER" id="PTHR35526">
    <property type="entry name" value="ANTI-SIGMA-F FACTOR RSBW-RELATED"/>
    <property type="match status" value="1"/>
</dbReference>
<dbReference type="GO" id="GO:0004674">
    <property type="term" value="F:protein serine/threonine kinase activity"/>
    <property type="evidence" value="ECO:0007669"/>
    <property type="project" value="UniProtKB-KW"/>
</dbReference>
<dbReference type="EMBL" id="FNBT01000001">
    <property type="protein sequence ID" value="SDF00571.1"/>
    <property type="molecule type" value="Genomic_DNA"/>
</dbReference>
<keyword evidence="1" id="KW-0723">Serine/threonine-protein kinase</keyword>
<gene>
    <name evidence="3" type="ORF">SAMN05660662_0656</name>
</gene>
<keyword evidence="4" id="KW-1185">Reference proteome</keyword>
<evidence type="ECO:0000313" key="3">
    <source>
        <dbReference type="EMBL" id="SDF00571.1"/>
    </source>
</evidence>
<organism evidence="3 4">
    <name type="scientific">Blastococcus aurantiacus</name>
    <dbReference type="NCBI Taxonomy" id="1550231"/>
    <lineage>
        <taxon>Bacteria</taxon>
        <taxon>Bacillati</taxon>
        <taxon>Actinomycetota</taxon>
        <taxon>Actinomycetes</taxon>
        <taxon>Geodermatophilales</taxon>
        <taxon>Geodermatophilaceae</taxon>
        <taxon>Blastococcus</taxon>
    </lineage>
</organism>
<dbReference type="AlphaFoldDB" id="A0A1G7HJN0"/>
<keyword evidence="3" id="KW-0418">Kinase</keyword>
<protein>
    <submittedName>
        <fullName evidence="3">Histidine kinase-like ATPase domain-containing protein</fullName>
    </submittedName>
</protein>
<accession>A0A1G7HJN0</accession>
<evidence type="ECO:0000256" key="1">
    <source>
        <dbReference type="ARBA" id="ARBA00022527"/>
    </source>
</evidence>